<protein>
    <submittedName>
        <fullName evidence="2">Uncharacterized protein</fullName>
    </submittedName>
</protein>
<proteinExistence type="predicted"/>
<dbReference type="EMBL" id="KB932202">
    <property type="protein sequence ID" value="KCV72376.1"/>
    <property type="molecule type" value="Genomic_DNA"/>
</dbReference>
<feature type="region of interest" description="Disordered" evidence="1">
    <location>
        <begin position="2562"/>
        <end position="2581"/>
    </location>
</feature>
<dbReference type="RefSeq" id="XP_009493954.1">
    <property type="nucleotide sequence ID" value="XM_009495679.1"/>
</dbReference>
<feature type="region of interest" description="Disordered" evidence="1">
    <location>
        <begin position="342"/>
        <end position="367"/>
    </location>
</feature>
<feature type="compositionally biased region" description="Basic and acidic residues" evidence="1">
    <location>
        <begin position="836"/>
        <end position="846"/>
    </location>
</feature>
<feature type="compositionally biased region" description="Low complexity" evidence="1">
    <location>
        <begin position="1"/>
        <end position="12"/>
    </location>
</feature>
<feature type="compositionally biased region" description="Acidic residues" evidence="1">
    <location>
        <begin position="807"/>
        <end position="817"/>
    </location>
</feature>
<feature type="region of interest" description="Disordered" evidence="1">
    <location>
        <begin position="1700"/>
        <end position="1719"/>
    </location>
</feature>
<evidence type="ECO:0000256" key="1">
    <source>
        <dbReference type="SAM" id="MobiDB-lite"/>
    </source>
</evidence>
<evidence type="ECO:0000313" key="2">
    <source>
        <dbReference type="EMBL" id="KCV72376.1"/>
    </source>
</evidence>
<name>A0A058ZEK0_FONAL</name>
<keyword evidence="3" id="KW-1185">Reference proteome</keyword>
<dbReference type="GeneID" id="20526497"/>
<feature type="compositionally biased region" description="Basic and acidic residues" evidence="1">
    <location>
        <begin position="1043"/>
        <end position="1052"/>
    </location>
</feature>
<feature type="region of interest" description="Disordered" evidence="1">
    <location>
        <begin position="802"/>
        <end position="854"/>
    </location>
</feature>
<feature type="region of interest" description="Disordered" evidence="1">
    <location>
        <begin position="1036"/>
        <end position="1056"/>
    </location>
</feature>
<feature type="region of interest" description="Disordered" evidence="1">
    <location>
        <begin position="1"/>
        <end position="62"/>
    </location>
</feature>
<accession>A0A058ZEK0</accession>
<sequence length="3685" mass="379105">MEPAAAAAAAAVPGPPSSPPRKRSPPPDDIGMMVAQTAGDLPRGKRARASAPMSTGDLGAGPGAVTPAGTAFLAPAVAGILDLQVAGRVAGPTRHSLVPVFDAILRHLCPPGDLPDDDTFDVVHIARHPAVAADVLLLAGSRVVFLPDDAAGQTGPPLARVALHAPVHFVPGPGGHPRAVCCLSPDSNTLFVADVEGGLHAIDLSERRLLSSRPPREAGPIASLHFLSPTALLALISSPEAVQACFLLMPDTASPLASALEHASEARFTLLHVPATLPLAAAILPLGMHEDGARLVLNQHPTAPGLLTWWTLPSAGEMAATLAATPAPMSLLRPRLVAEQFADPSAPGEWPPGTGPPPAGPLSPYQAVPVGEAAQPTALHRAPTGWLAVSSCGLFVAAAIAPSRAADTTYMGFWCTITGTMLSGWGALGLGDWSLLPGGFLLGISRGGGQATGMVLDRLPPAGGAVGSVWRMRLAQGPGVEPRLGGFLCPGGRALPGILPGLWPDMGPLAGDPGGVFDPGAPCGDFHLFPYALACCRGCGRSAPAASPRPGMSLPPPLPRIRLIQAGPAGLPGADMVPVRALQLCSVAESSPEQEYERHLAAGNFLEALDLADRYRLSRSRVVVARFRATTAALAAGCPGDPDSRGSLAQTAGLLEDLAALASAERVARLALAVPLASSTLVRAVLCYARDRVEGQLAAELPADIQADDRRPGHLGPSPFSRDPGPRSFDWLLGRPCGCGHPAGRTRPAKPGGLVRGLLQGGATWLGLQAATKTGDACPSCGQQPGPEAAGLRQVLAAISAQPPTASDDEGQDDGDHDAEIPSGAADGPMRGQSPADEHANGHEDPPQGGCLASGASVFRLPRRQPSAEVLLAHLDAALFRLGSFELCRHALAACASGDGGASLAELQAALHPRGSADAQAWAWFRGRSVTQILDHLLKGVVRPVDPLSVRADHSAVLLEAAMLLWSRHVAADRALAPRVFDILARFPAATDVAGLRAAGAGGPAVHDPGALAAWFGADVLPALLDFDLRWPAPGPAVPMPDGGHDSDHEDPPAAGVLPVGRDATFDLMDLRAGPESGLLARFESWVLCWAGELACPEAALTLLRCVDFTAAGQAAAAAAAGATAGPAPASSRLTQTLQDLGSRGLLALTGASGTVHLASLLLGHEGAGVGGPASVGPAAAGATHLALRCLRGRQARLARLRACRKRATELQALRRRVEGFGLPGSGSGGGSWPPGLANLRSFCRLSAAGLARLLADLLLSAGRPATPERLADLGDLLQQLAQWRCVPVADLLAAVCLEPGDPSSGGVMPHSLRPPGRPDVERLVLPLEAGLALGERFLGQAVSPAPGDCLAETVRLRLLLAAVLAQEGEDGPWPEALDQAVRRALRGAASQVMRIECQRRQRHEWLARPADPAALDTGRFLRAASDSEDSDSDWAFSPSDESPESEDSEAPEGSGHLLQSEHLTELALGLPAGVLHPVTCPRVDALYLRLLGALADQARLATAAALLRKHVPSLAGGAVCVEMGGLDPGRVVRLAGRIAASQVGPGSTADLWARLSDAFTFCRTLAVWPGPDGAATEALARPSADGDPGVWAGLVQAQAAGLVDAAYRRLRANATVSGILPQVEATLAEAVCAILRHPARGAVIDTGPQAGTRGRLLRLAARRADHQHLLAWLAGQLRVTLAVPDLVHLLPMPMAGTTPGSCAPDADSEHGPGNGPAAPMLHDLEGTWFVLELVDASGAGLSAVALSVLARARLLGACAVAVAGQLRRTEAAMLQAMQPPADPLPQPDGLADVLWADAPAGLAEWGDQHRRLGAARAGARAWAASRRLLLDFGIVSLAPAPFGEQMPPEALLDRFLHECRQRRHLRPEDLLVAERDFWAGVAAATGARAWASQASPKTVGDVGLLGALLPRSRLAPEDPITGRYLAQALGLPDAALHERLLLGGLLLPDPEAAASLVALSQQPIFADRSDEMLPVVGATPATALAAAAHAVTGSPGLMARPAVVDVALGLVVRAAATAIPIGCPVAGAHDACPAGAEPRGHLGRAALGGPHACAGLPASDLSVALATMRVLHFQSQCLAASSAGVAFSRSTIGLEDSPTDWSVPAWASLLDSVTAPTGQSSGSRSAEHLARYTHAIGLGTGPHLGTGPEHGLVLDAGEVGQRGAAVARYLLSAEARPIEDPLPGARPSLRALAGEVCTAAVVAAAAAATAVPTTTRTSVGIDGIPRDPLDPVDSLGSASARQTDAQRIVAHCHALSGLQQLLALLTEAQHIWLAWRLGHMVAAALAHLPGEWEMAQPVAVVVAAAAAAAGRALPPAAPSPLARLGRELAALHQRSIQLSDALVSELLAVEGPGAPEGMGPSAAGRLDLLSLLAFTRTGGHSAAVIDMLDAARRLPSRHFQLTWLMQYQSFLQRLIRTPVRPVGALQPDTGRHAAPVALASSPKKRSPSTMRHSPPAVRRPSVSAAAEQALDPPKPGLIQPTTPRSSPIQDLAALAAPPAGLLGLVAPGTACLSVAIEGQHARPGTSAAACLLDRRLVDPAAPGLARWRAWLAGWFDWQHRQQQQQQQQHDSSQTPSPGFDLWTAPDFQGERFADPEAGAYRLDLARTLVLQGAPLGAGFQYLEQMLLLEGQPPPPPREVAELAACALVHRLRTAPVHDLREDVRVGRMVALLVGQPSVAAPLARALSQLTSALYQGLSGREYDRLEMMLSAAERLAIGCWPAQRTALLAERAAAAAAPGPGPGEHGPRGPAVDCLASLAAAGQGVTVLQALRGWRAHCRRAVAAAAGHFSLPGESPTGAKPGLRGSVPESWDLCLFLFSRDPLACLRRALADGSSLMAGSDVAEHFATLGPTIRQACVHTLQGLLAGTLPAAGEFRPPGVSSSVPDDMGPLSPGLASRLVAAAVGFAPLAALPEAAVLSLAVELERGRISLAPGGGARAARRLERSLLASGLARLEALAPERAVALNVLCACWAPLSALRARLYRRALRLAGAVAAPSFLPDAGPDTAASLGVKRPSPLSQGAGGGSVALDGPPRPGAWFGLLSQSTGRAAAAAQQAKIRAPAILHHLRRTLVRVRGELRLARLGLGDFRKFVRHHPDAGPRTGAPANIGPVLAEGDLFPSPGPRADDDIRQLLAALHRAFAESLLLLGSATAPSCRGDPAATSGALSFDFERLVSRLARHHGIDLPGFRVELLGRWVREPVATVDGLSPSQLLGLAVAAFDRPPAVGLVEVATEAAHLRRLVFLVTTMYRSPGAAIGVLCAAAGDLLAGGPGMGVAPISASGAAGATSAPLQARALLALCLSWRLVPESRVAGPSPGRLLAALRLALGSADMTMSRWLRPGQAPPSRSARVALARRVWSQHQEGDIESAELVARLLADALAASPGRGGGPADGMLSAEEEDMAGGPGRAGRFTLLTLLTDSLLLLAVSGRPDLPVAVAHSFGHLWTDFPSVRDRLMTTIQSALLPEGPGIGAFLLGRWPAAGAPVAGALAFGQDSPPARGLLGAGFLALSGPGITHGDSPPGSLAAFLGSHLNGTGGPGIWTLIHALIQGAAPMDSLALLGFQSSTELLLLTVALATGRYVSLPGFVAGVRSTAGTSGDRLVRRAVRLLGVSGHTAAAFSTLIEARHYDGCLWLAGALRSIAGDRLLEFIAGNRTGAHPSVGMADTPEEVLEHILAACGIGTP</sequence>
<feature type="region of interest" description="Disordered" evidence="1">
    <location>
        <begin position="1425"/>
        <end position="1457"/>
    </location>
</feature>
<reference evidence="2" key="1">
    <citation type="submission" date="2013-04" db="EMBL/GenBank/DDBJ databases">
        <title>The Genome Sequence of Fonticula alba ATCC 38817.</title>
        <authorList>
            <consortium name="The Broad Institute Genomics Platform"/>
            <person name="Russ C."/>
            <person name="Cuomo C."/>
            <person name="Burger G."/>
            <person name="Gray M.W."/>
            <person name="Holland P.W.H."/>
            <person name="King N."/>
            <person name="Lang F.B.F."/>
            <person name="Roger A.J."/>
            <person name="Ruiz-Trillo I."/>
            <person name="Brown M."/>
            <person name="Walker B."/>
            <person name="Young S."/>
            <person name="Zeng Q."/>
            <person name="Gargeya S."/>
            <person name="Fitzgerald M."/>
            <person name="Haas B."/>
            <person name="Abouelleil A."/>
            <person name="Allen A.W."/>
            <person name="Alvarado L."/>
            <person name="Arachchi H.M."/>
            <person name="Berlin A.M."/>
            <person name="Chapman S.B."/>
            <person name="Gainer-Dewar J."/>
            <person name="Goldberg J."/>
            <person name="Griggs A."/>
            <person name="Gujja S."/>
            <person name="Hansen M."/>
            <person name="Howarth C."/>
            <person name="Imamovic A."/>
            <person name="Ireland A."/>
            <person name="Larimer J."/>
            <person name="McCowan C."/>
            <person name="Murphy C."/>
            <person name="Pearson M."/>
            <person name="Poon T.W."/>
            <person name="Priest M."/>
            <person name="Roberts A."/>
            <person name="Saif S."/>
            <person name="Shea T."/>
            <person name="Sisk P."/>
            <person name="Sykes S."/>
            <person name="Wortman J."/>
            <person name="Nusbaum C."/>
            <person name="Birren B."/>
        </authorList>
    </citation>
    <scope>NUCLEOTIDE SEQUENCE [LARGE SCALE GENOMIC DNA]</scope>
    <source>
        <strain evidence="2">ATCC 38817</strain>
    </source>
</reference>
<feature type="compositionally biased region" description="Pro residues" evidence="1">
    <location>
        <begin position="349"/>
        <end position="361"/>
    </location>
</feature>
<dbReference type="Proteomes" id="UP000030693">
    <property type="component" value="Unassembled WGS sequence"/>
</dbReference>
<organism evidence="2">
    <name type="scientific">Fonticula alba</name>
    <name type="common">Slime mold</name>
    <dbReference type="NCBI Taxonomy" id="691883"/>
    <lineage>
        <taxon>Eukaryota</taxon>
        <taxon>Rotosphaerida</taxon>
        <taxon>Fonticulaceae</taxon>
        <taxon>Fonticula</taxon>
    </lineage>
</organism>
<evidence type="ECO:0000313" key="3">
    <source>
        <dbReference type="Proteomes" id="UP000030693"/>
    </source>
</evidence>
<gene>
    <name evidence="2" type="ORF">H696_01772</name>
</gene>
<feature type="compositionally biased region" description="Acidic residues" evidence="1">
    <location>
        <begin position="1442"/>
        <end position="1451"/>
    </location>
</feature>
<feature type="region of interest" description="Disordered" evidence="1">
    <location>
        <begin position="2426"/>
        <end position="2485"/>
    </location>
</feature>
<feature type="region of interest" description="Disordered" evidence="1">
    <location>
        <begin position="704"/>
        <end position="727"/>
    </location>
</feature>